<dbReference type="OrthoDB" id="9770329at2"/>
<reference evidence="7 8" key="1">
    <citation type="submission" date="2018-08" db="EMBL/GenBank/DDBJ databases">
        <title>Fibrisoma montanum sp. nov., isolated from Danxia mountain soil.</title>
        <authorList>
            <person name="Huang Y."/>
        </authorList>
    </citation>
    <scope>NUCLEOTIDE SEQUENCE [LARGE SCALE GENOMIC DNA]</scope>
    <source>
        <strain evidence="7 8">HYT19</strain>
    </source>
</reference>
<dbReference type="GO" id="GO:0005506">
    <property type="term" value="F:iron ion binding"/>
    <property type="evidence" value="ECO:0007669"/>
    <property type="project" value="InterPro"/>
</dbReference>
<keyword evidence="2 5" id="KW-0812">Transmembrane</keyword>
<dbReference type="InterPro" id="IPR050307">
    <property type="entry name" value="Sterol_Desaturase_Related"/>
</dbReference>
<proteinExistence type="predicted"/>
<feature type="transmembrane region" description="Helical" evidence="5">
    <location>
        <begin position="93"/>
        <end position="113"/>
    </location>
</feature>
<dbReference type="AlphaFoldDB" id="A0A418LYT3"/>
<dbReference type="EMBL" id="QXED01000011">
    <property type="protein sequence ID" value="RIV18507.1"/>
    <property type="molecule type" value="Genomic_DNA"/>
</dbReference>
<name>A0A418LYT3_9BACT</name>
<feature type="transmembrane region" description="Helical" evidence="5">
    <location>
        <begin position="15"/>
        <end position="34"/>
    </location>
</feature>
<evidence type="ECO:0000259" key="6">
    <source>
        <dbReference type="Pfam" id="PF04116"/>
    </source>
</evidence>
<dbReference type="RefSeq" id="WP_119671141.1">
    <property type="nucleotide sequence ID" value="NZ_QXED01000011.1"/>
</dbReference>
<dbReference type="PANTHER" id="PTHR11863">
    <property type="entry name" value="STEROL DESATURASE"/>
    <property type="match status" value="1"/>
</dbReference>
<dbReference type="Proteomes" id="UP000283523">
    <property type="component" value="Unassembled WGS sequence"/>
</dbReference>
<gene>
    <name evidence="7" type="ORF">DYU11_28460</name>
</gene>
<keyword evidence="4 5" id="KW-0472">Membrane</keyword>
<evidence type="ECO:0000256" key="1">
    <source>
        <dbReference type="ARBA" id="ARBA00004370"/>
    </source>
</evidence>
<evidence type="ECO:0000256" key="4">
    <source>
        <dbReference type="ARBA" id="ARBA00023136"/>
    </source>
</evidence>
<keyword evidence="8" id="KW-1185">Reference proteome</keyword>
<feature type="transmembrane region" description="Helical" evidence="5">
    <location>
        <begin position="55"/>
        <end position="81"/>
    </location>
</feature>
<evidence type="ECO:0000256" key="5">
    <source>
        <dbReference type="SAM" id="Phobius"/>
    </source>
</evidence>
<feature type="domain" description="Fatty acid hydroxylase" evidence="6">
    <location>
        <begin position="101"/>
        <end position="235"/>
    </location>
</feature>
<dbReference type="InterPro" id="IPR006694">
    <property type="entry name" value="Fatty_acid_hydroxylase"/>
</dbReference>
<keyword evidence="3 5" id="KW-1133">Transmembrane helix</keyword>
<dbReference type="GO" id="GO:0008610">
    <property type="term" value="P:lipid biosynthetic process"/>
    <property type="evidence" value="ECO:0007669"/>
    <property type="project" value="InterPro"/>
</dbReference>
<evidence type="ECO:0000256" key="3">
    <source>
        <dbReference type="ARBA" id="ARBA00022989"/>
    </source>
</evidence>
<evidence type="ECO:0000313" key="8">
    <source>
        <dbReference type="Proteomes" id="UP000283523"/>
    </source>
</evidence>
<dbReference type="GO" id="GO:0016020">
    <property type="term" value="C:membrane"/>
    <property type="evidence" value="ECO:0007669"/>
    <property type="project" value="UniProtKB-SubCell"/>
</dbReference>
<comment type="subcellular location">
    <subcellularLocation>
        <location evidence="1">Membrane</location>
    </subcellularLocation>
</comment>
<sequence length="271" mass="31188">MDLLLDEWLMTGRGLVIKYLLVAGLAYVFCYIVFKKGLSGRKIQKKLPKPADYQREIGFSVLAMLIMTASAALNATILLPYNNVYFGIDTYGWGYYVLSFIWMIALHDTYFYWMHRTIHHPRLFRSLHLVHHRSTNPSPWAAYAFHPLEAILEGAILPIIAFTLPVHWSAMVLFFVFSVVHDVYIHLGYEVLPGRFHQTRIGRWINTSVAHNQHHKHFDGNFGLYFTFWDRWMGTMRSDYDEAYIKATPQQVVVNPATATTQSVSGPSGGL</sequence>
<comment type="caution">
    <text evidence="7">The sequence shown here is derived from an EMBL/GenBank/DDBJ whole genome shotgun (WGS) entry which is preliminary data.</text>
</comment>
<protein>
    <submittedName>
        <fullName evidence="7">Sterol desaturase family protein</fullName>
    </submittedName>
</protein>
<accession>A0A418LYT3</accession>
<dbReference type="GO" id="GO:0016491">
    <property type="term" value="F:oxidoreductase activity"/>
    <property type="evidence" value="ECO:0007669"/>
    <property type="project" value="InterPro"/>
</dbReference>
<evidence type="ECO:0000256" key="2">
    <source>
        <dbReference type="ARBA" id="ARBA00022692"/>
    </source>
</evidence>
<organism evidence="7 8">
    <name type="scientific">Fibrisoma montanum</name>
    <dbReference type="NCBI Taxonomy" id="2305895"/>
    <lineage>
        <taxon>Bacteria</taxon>
        <taxon>Pseudomonadati</taxon>
        <taxon>Bacteroidota</taxon>
        <taxon>Cytophagia</taxon>
        <taxon>Cytophagales</taxon>
        <taxon>Spirosomataceae</taxon>
        <taxon>Fibrisoma</taxon>
    </lineage>
</organism>
<dbReference type="Pfam" id="PF04116">
    <property type="entry name" value="FA_hydroxylase"/>
    <property type="match status" value="1"/>
</dbReference>
<evidence type="ECO:0000313" key="7">
    <source>
        <dbReference type="EMBL" id="RIV18507.1"/>
    </source>
</evidence>